<reference evidence="1 2" key="1">
    <citation type="journal article" date="2012" name="PLoS Pathog.">
        <title>Diverse lifestyles and strategies of plant pathogenesis encoded in the genomes of eighteen Dothideomycetes fungi.</title>
        <authorList>
            <person name="Ohm R.A."/>
            <person name="Feau N."/>
            <person name="Henrissat B."/>
            <person name="Schoch C.L."/>
            <person name="Horwitz B.A."/>
            <person name="Barry K.W."/>
            <person name="Condon B.J."/>
            <person name="Copeland A.C."/>
            <person name="Dhillon B."/>
            <person name="Glaser F."/>
            <person name="Hesse C.N."/>
            <person name="Kosti I."/>
            <person name="LaButti K."/>
            <person name="Lindquist E.A."/>
            <person name="Lucas S."/>
            <person name="Salamov A.A."/>
            <person name="Bradshaw R.E."/>
            <person name="Ciuffetti L."/>
            <person name="Hamelin R.C."/>
            <person name="Kema G.H.J."/>
            <person name="Lawrence C."/>
            <person name="Scott J.A."/>
            <person name="Spatafora J.W."/>
            <person name="Turgeon B.G."/>
            <person name="de Wit P.J.G.M."/>
            <person name="Zhong S."/>
            <person name="Goodwin S.B."/>
            <person name="Grigoriev I.V."/>
        </authorList>
    </citation>
    <scope>NUCLEOTIDE SEQUENCE [LARGE SCALE GENOMIC DNA]</scope>
    <source>
        <strain evidence="1 2">CIRAD86</strain>
    </source>
</reference>
<accession>N1Q8V0</accession>
<dbReference type="Proteomes" id="UP000016932">
    <property type="component" value="Unassembled WGS sequence"/>
</dbReference>
<dbReference type="KEGG" id="pfj:MYCFIDRAFT_169168"/>
<organism evidence="1 2">
    <name type="scientific">Pseudocercospora fijiensis (strain CIRAD86)</name>
    <name type="common">Black leaf streak disease fungus</name>
    <name type="synonym">Mycosphaerella fijiensis</name>
    <dbReference type="NCBI Taxonomy" id="383855"/>
    <lineage>
        <taxon>Eukaryota</taxon>
        <taxon>Fungi</taxon>
        <taxon>Dikarya</taxon>
        <taxon>Ascomycota</taxon>
        <taxon>Pezizomycotina</taxon>
        <taxon>Dothideomycetes</taxon>
        <taxon>Dothideomycetidae</taxon>
        <taxon>Mycosphaerellales</taxon>
        <taxon>Mycosphaerellaceae</taxon>
        <taxon>Pseudocercospora</taxon>
    </lineage>
</organism>
<gene>
    <name evidence="1" type="ORF">MYCFIDRAFT_169168</name>
</gene>
<dbReference type="HOGENOM" id="CLU_1696279_0_0_1"/>
<dbReference type="AlphaFoldDB" id="N1Q8V0"/>
<keyword evidence="2" id="KW-1185">Reference proteome</keyword>
<dbReference type="GeneID" id="19332331"/>
<protein>
    <submittedName>
        <fullName evidence="1">Uncharacterized protein</fullName>
    </submittedName>
</protein>
<sequence>MHLEGSTFRFREKPRSVERSVPAQTSTSLTRLRTANLLTSKILALFIISCTTSVGSGVSTAYDGPLLSPTQCIHIARHDGLLRINARHPTALMRHSSFAPYDFGKLDPPPLYSSGLQHEAMTMSPDFFEAIDTANVSKRIFTWIDRSALEQLTVV</sequence>
<name>N1Q8V0_PSEFD</name>
<dbReference type="RefSeq" id="XP_007920802.1">
    <property type="nucleotide sequence ID" value="XM_007922611.1"/>
</dbReference>
<dbReference type="VEuPathDB" id="FungiDB:MYCFIDRAFT_169168"/>
<evidence type="ECO:0000313" key="1">
    <source>
        <dbReference type="EMBL" id="EME87313.1"/>
    </source>
</evidence>
<evidence type="ECO:0000313" key="2">
    <source>
        <dbReference type="Proteomes" id="UP000016932"/>
    </source>
</evidence>
<proteinExistence type="predicted"/>
<dbReference type="EMBL" id="KB446555">
    <property type="protein sequence ID" value="EME87313.1"/>
    <property type="molecule type" value="Genomic_DNA"/>
</dbReference>